<organism evidence="4 5">
    <name type="scientific">Rubroshorea leprosula</name>
    <dbReference type="NCBI Taxonomy" id="152421"/>
    <lineage>
        <taxon>Eukaryota</taxon>
        <taxon>Viridiplantae</taxon>
        <taxon>Streptophyta</taxon>
        <taxon>Embryophyta</taxon>
        <taxon>Tracheophyta</taxon>
        <taxon>Spermatophyta</taxon>
        <taxon>Magnoliopsida</taxon>
        <taxon>eudicotyledons</taxon>
        <taxon>Gunneridae</taxon>
        <taxon>Pentapetalae</taxon>
        <taxon>rosids</taxon>
        <taxon>malvids</taxon>
        <taxon>Malvales</taxon>
        <taxon>Dipterocarpaceae</taxon>
        <taxon>Rubroshorea</taxon>
    </lineage>
</organism>
<evidence type="ECO:0000256" key="3">
    <source>
        <dbReference type="SAM" id="MobiDB-lite"/>
    </source>
</evidence>
<dbReference type="GO" id="GO:0005634">
    <property type="term" value="C:nucleus"/>
    <property type="evidence" value="ECO:0007669"/>
    <property type="project" value="UniProtKB-SubCell"/>
</dbReference>
<dbReference type="InterPro" id="IPR051992">
    <property type="entry name" value="OxStress_Response_Reg"/>
</dbReference>
<accession>A0AAV5K9E1</accession>
<comment type="subcellular location">
    <subcellularLocation>
        <location evidence="1">Nucleus</location>
    </subcellularLocation>
</comment>
<reference evidence="4 5" key="1">
    <citation type="journal article" date="2021" name="Commun. Biol.">
        <title>The genome of Shorea leprosula (Dipterocarpaceae) highlights the ecological relevance of drought in aseasonal tropical rainforests.</title>
        <authorList>
            <person name="Ng K.K.S."/>
            <person name="Kobayashi M.J."/>
            <person name="Fawcett J.A."/>
            <person name="Hatakeyama M."/>
            <person name="Paape T."/>
            <person name="Ng C.H."/>
            <person name="Ang C.C."/>
            <person name="Tnah L.H."/>
            <person name="Lee C.T."/>
            <person name="Nishiyama T."/>
            <person name="Sese J."/>
            <person name="O'Brien M.J."/>
            <person name="Copetti D."/>
            <person name="Mohd Noor M.I."/>
            <person name="Ong R.C."/>
            <person name="Putra M."/>
            <person name="Sireger I.Z."/>
            <person name="Indrioko S."/>
            <person name="Kosugi Y."/>
            <person name="Izuno A."/>
            <person name="Isagi Y."/>
            <person name="Lee S.L."/>
            <person name="Shimizu K.K."/>
        </authorList>
    </citation>
    <scope>NUCLEOTIDE SEQUENCE [LARGE SCALE GENOMIC DNA]</scope>
    <source>
        <strain evidence="4">214</strain>
    </source>
</reference>
<dbReference type="EMBL" id="BPVZ01000056">
    <property type="protein sequence ID" value="GKV21107.1"/>
    <property type="molecule type" value="Genomic_DNA"/>
</dbReference>
<dbReference type="AlphaFoldDB" id="A0AAV5K9E1"/>
<proteinExistence type="predicted"/>
<protein>
    <submittedName>
        <fullName evidence="4">Uncharacterized protein</fullName>
    </submittedName>
</protein>
<evidence type="ECO:0000256" key="2">
    <source>
        <dbReference type="ARBA" id="ARBA00023242"/>
    </source>
</evidence>
<feature type="region of interest" description="Disordered" evidence="3">
    <location>
        <begin position="43"/>
        <end position="84"/>
    </location>
</feature>
<feature type="compositionally biased region" description="Polar residues" evidence="3">
    <location>
        <begin position="70"/>
        <end position="84"/>
    </location>
</feature>
<name>A0AAV5K9E1_9ROSI</name>
<dbReference type="Proteomes" id="UP001054252">
    <property type="component" value="Unassembled WGS sequence"/>
</dbReference>
<comment type="caution">
    <text evidence="4">The sequence shown here is derived from an EMBL/GenBank/DDBJ whole genome shotgun (WGS) entry which is preliminary data.</text>
</comment>
<sequence length="84" mass="9864">MSNFDVSTLRNSLPQKRGLSRHYSGKSRSFMCMADVRCLEDLKKQEHPDAKKRKKYTDRKDIHHPYNCRRVSSSNQFSTPYIGV</sequence>
<evidence type="ECO:0000313" key="4">
    <source>
        <dbReference type="EMBL" id="GKV21107.1"/>
    </source>
</evidence>
<keyword evidence="2" id="KW-0539">Nucleus</keyword>
<feature type="region of interest" description="Disordered" evidence="3">
    <location>
        <begin position="1"/>
        <end position="24"/>
    </location>
</feature>
<keyword evidence="5" id="KW-1185">Reference proteome</keyword>
<dbReference type="GO" id="GO:0006950">
    <property type="term" value="P:response to stress"/>
    <property type="evidence" value="ECO:0007669"/>
    <property type="project" value="UniProtKB-ARBA"/>
</dbReference>
<dbReference type="PANTHER" id="PTHR33172:SF38">
    <property type="entry name" value="GENOME ASSEMBLY, CHROMOSOME: A01"/>
    <property type="match status" value="1"/>
</dbReference>
<gene>
    <name evidence="4" type="ORF">SLEP1_g31121</name>
</gene>
<dbReference type="PANTHER" id="PTHR33172">
    <property type="entry name" value="OS08G0516900 PROTEIN"/>
    <property type="match status" value="1"/>
</dbReference>
<evidence type="ECO:0000313" key="5">
    <source>
        <dbReference type="Proteomes" id="UP001054252"/>
    </source>
</evidence>
<evidence type="ECO:0000256" key="1">
    <source>
        <dbReference type="ARBA" id="ARBA00004123"/>
    </source>
</evidence>
<feature type="compositionally biased region" description="Polar residues" evidence="3">
    <location>
        <begin position="1"/>
        <end position="14"/>
    </location>
</feature>